<organism evidence="1 2">
    <name type="scientific">Botrytis paeoniae</name>
    <dbReference type="NCBI Taxonomy" id="278948"/>
    <lineage>
        <taxon>Eukaryota</taxon>
        <taxon>Fungi</taxon>
        <taxon>Dikarya</taxon>
        <taxon>Ascomycota</taxon>
        <taxon>Pezizomycotina</taxon>
        <taxon>Leotiomycetes</taxon>
        <taxon>Helotiales</taxon>
        <taxon>Sclerotiniaceae</taxon>
        <taxon>Botrytis</taxon>
    </lineage>
</organism>
<dbReference type="Proteomes" id="UP000297910">
    <property type="component" value="Unassembled WGS sequence"/>
</dbReference>
<proteinExistence type="predicted"/>
<dbReference type="EMBL" id="PQXI01000071">
    <property type="protein sequence ID" value="TGO25870.1"/>
    <property type="molecule type" value="Genomic_DNA"/>
</dbReference>
<name>A0A4Z1FR75_9HELO</name>
<comment type="caution">
    <text evidence="1">The sequence shown here is derived from an EMBL/GenBank/DDBJ whole genome shotgun (WGS) entry which is preliminary data.</text>
</comment>
<gene>
    <name evidence="1" type="ORF">BPAE_0071g00420</name>
</gene>
<evidence type="ECO:0000313" key="2">
    <source>
        <dbReference type="Proteomes" id="UP000297910"/>
    </source>
</evidence>
<reference evidence="1 2" key="1">
    <citation type="submission" date="2017-12" db="EMBL/GenBank/DDBJ databases">
        <title>Comparative genomics of Botrytis spp.</title>
        <authorList>
            <person name="Valero-Jimenez C.A."/>
            <person name="Tapia P."/>
            <person name="Veloso J."/>
            <person name="Silva-Moreno E."/>
            <person name="Staats M."/>
            <person name="Valdes J.H."/>
            <person name="Van Kan J.A.L."/>
        </authorList>
    </citation>
    <scope>NUCLEOTIDE SEQUENCE [LARGE SCALE GENOMIC DNA]</scope>
    <source>
        <strain evidence="1 2">Bp0003</strain>
    </source>
</reference>
<keyword evidence="2" id="KW-1185">Reference proteome</keyword>
<accession>A0A4Z1FR75</accession>
<sequence>MAEITTGRIDAEVVQGANKYKSTSMRFYDMSQNRKATIVIDKGSMTMMGDPDVWSINVKGLSCRFSAAFFCLSLNPGCIATSR</sequence>
<protein>
    <submittedName>
        <fullName evidence="1">Uncharacterized protein</fullName>
    </submittedName>
</protein>
<dbReference type="AlphaFoldDB" id="A0A4Z1FR75"/>
<evidence type="ECO:0000313" key="1">
    <source>
        <dbReference type="EMBL" id="TGO25870.1"/>
    </source>
</evidence>